<evidence type="ECO:0000313" key="2">
    <source>
        <dbReference type="EMBL" id="SFI87587.1"/>
    </source>
</evidence>
<proteinExistence type="predicted"/>
<feature type="domain" description="HTH cro/C1-type" evidence="1">
    <location>
        <begin position="25"/>
        <end position="80"/>
    </location>
</feature>
<dbReference type="EMBL" id="FORI01000007">
    <property type="protein sequence ID" value="SFI87587.1"/>
    <property type="molecule type" value="Genomic_DNA"/>
</dbReference>
<dbReference type="SUPFAM" id="SSF47413">
    <property type="entry name" value="lambda repressor-like DNA-binding domains"/>
    <property type="match status" value="1"/>
</dbReference>
<dbReference type="Pfam" id="PF01381">
    <property type="entry name" value="HTH_3"/>
    <property type="match status" value="1"/>
</dbReference>
<dbReference type="Gene3D" id="1.10.260.40">
    <property type="entry name" value="lambda repressor-like DNA-binding domains"/>
    <property type="match status" value="1"/>
</dbReference>
<dbReference type="SMART" id="SM00530">
    <property type="entry name" value="HTH_XRE"/>
    <property type="match status" value="1"/>
</dbReference>
<gene>
    <name evidence="2" type="ORF">SAMN04487775_107163</name>
</gene>
<dbReference type="InterPro" id="IPR001387">
    <property type="entry name" value="Cro/C1-type_HTH"/>
</dbReference>
<evidence type="ECO:0000313" key="3">
    <source>
        <dbReference type="Proteomes" id="UP000182737"/>
    </source>
</evidence>
<dbReference type="PROSITE" id="PS50943">
    <property type="entry name" value="HTH_CROC1"/>
    <property type="match status" value="1"/>
</dbReference>
<dbReference type="Proteomes" id="UP000182737">
    <property type="component" value="Unassembled WGS sequence"/>
</dbReference>
<keyword evidence="2" id="KW-0238">DNA-binding</keyword>
<dbReference type="CDD" id="cd00093">
    <property type="entry name" value="HTH_XRE"/>
    <property type="match status" value="1"/>
</dbReference>
<accession>A0A1I3LSA9</accession>
<sequence length="84" mass="9881">MNRYIEENKIVFHPMINLVKTGQNIKSMREEKGMSVQKLAKFMEFEAVQAVYNWQSGKTLPSLENLKILSELFNKPMDEILIFE</sequence>
<dbReference type="InterPro" id="IPR010982">
    <property type="entry name" value="Lambda_DNA-bd_dom_sf"/>
</dbReference>
<protein>
    <submittedName>
        <fullName evidence="2">DNA-binding transcriptional regulator, XRE-family HTH domain</fullName>
    </submittedName>
</protein>
<dbReference type="GO" id="GO:0003677">
    <property type="term" value="F:DNA binding"/>
    <property type="evidence" value="ECO:0007669"/>
    <property type="project" value="UniProtKB-KW"/>
</dbReference>
<keyword evidence="3" id="KW-1185">Reference proteome</keyword>
<evidence type="ECO:0000259" key="1">
    <source>
        <dbReference type="PROSITE" id="PS50943"/>
    </source>
</evidence>
<dbReference type="AlphaFoldDB" id="A0A1I3LSA9"/>
<dbReference type="OrthoDB" id="411313at2"/>
<name>A0A1I3LSA9_9SPIR</name>
<organism evidence="2 3">
    <name type="scientific">Treponema bryantii</name>
    <dbReference type="NCBI Taxonomy" id="163"/>
    <lineage>
        <taxon>Bacteria</taxon>
        <taxon>Pseudomonadati</taxon>
        <taxon>Spirochaetota</taxon>
        <taxon>Spirochaetia</taxon>
        <taxon>Spirochaetales</taxon>
        <taxon>Treponemataceae</taxon>
        <taxon>Treponema</taxon>
    </lineage>
</organism>
<reference evidence="3" key="1">
    <citation type="submission" date="2016-10" db="EMBL/GenBank/DDBJ databases">
        <authorList>
            <person name="Varghese N."/>
            <person name="Submissions S."/>
        </authorList>
    </citation>
    <scope>NUCLEOTIDE SEQUENCE [LARGE SCALE GENOMIC DNA]</scope>
    <source>
        <strain evidence="3">XBD1002</strain>
    </source>
</reference>
<dbReference type="RefSeq" id="WP_074932419.1">
    <property type="nucleotide sequence ID" value="NZ_FORI01000007.1"/>
</dbReference>